<dbReference type="Proteomes" id="UP000051686">
    <property type="component" value="Unassembled WGS sequence"/>
</dbReference>
<dbReference type="Pfam" id="PF07872">
    <property type="entry name" value="DUF1659"/>
    <property type="match status" value="1"/>
</dbReference>
<evidence type="ECO:0000313" key="3">
    <source>
        <dbReference type="Proteomes" id="UP000051686"/>
    </source>
</evidence>
<sequence length="65" mass="6938">MAKTWIKSSIGAVTIEEDGNERKRTFNNVKADVSDENIAAFGDILATLTGLPTSQINLTSVNNVG</sequence>
<dbReference type="InterPro" id="IPR012454">
    <property type="entry name" value="DUF1659"/>
</dbReference>
<evidence type="ECO:0000259" key="1">
    <source>
        <dbReference type="Pfam" id="PF07872"/>
    </source>
</evidence>
<protein>
    <recommendedName>
        <fullName evidence="1">DUF1659 domain-containing protein</fullName>
    </recommendedName>
</protein>
<dbReference type="EMBL" id="AZEH01000039">
    <property type="protein sequence ID" value="KRL04494.1"/>
    <property type="molecule type" value="Genomic_DNA"/>
</dbReference>
<proteinExistence type="predicted"/>
<dbReference type="STRING" id="1423777.FD46_GL001625"/>
<name>A0A0R1M8M9_9LACO</name>
<dbReference type="AlphaFoldDB" id="A0A0R1M8M9"/>
<evidence type="ECO:0000313" key="2">
    <source>
        <dbReference type="EMBL" id="KRL04494.1"/>
    </source>
</evidence>
<feature type="domain" description="DUF1659" evidence="1">
    <location>
        <begin position="15"/>
        <end position="62"/>
    </location>
</feature>
<organism evidence="2 3">
    <name type="scientific">Liquorilactobacillus oeni DSM 19972</name>
    <dbReference type="NCBI Taxonomy" id="1423777"/>
    <lineage>
        <taxon>Bacteria</taxon>
        <taxon>Bacillati</taxon>
        <taxon>Bacillota</taxon>
        <taxon>Bacilli</taxon>
        <taxon>Lactobacillales</taxon>
        <taxon>Lactobacillaceae</taxon>
        <taxon>Liquorilactobacillus</taxon>
    </lineage>
</organism>
<dbReference type="OrthoDB" id="2324006at2"/>
<dbReference type="RefSeq" id="WP_057896458.1">
    <property type="nucleotide sequence ID" value="NZ_AZEH01000039.1"/>
</dbReference>
<accession>A0A0R1M8M9</accession>
<reference evidence="2 3" key="1">
    <citation type="journal article" date="2015" name="Genome Announc.">
        <title>Expanding the biotechnology potential of lactobacilli through comparative genomics of 213 strains and associated genera.</title>
        <authorList>
            <person name="Sun Z."/>
            <person name="Harris H.M."/>
            <person name="McCann A."/>
            <person name="Guo C."/>
            <person name="Argimon S."/>
            <person name="Zhang W."/>
            <person name="Yang X."/>
            <person name="Jeffery I.B."/>
            <person name="Cooney J.C."/>
            <person name="Kagawa T.F."/>
            <person name="Liu W."/>
            <person name="Song Y."/>
            <person name="Salvetti E."/>
            <person name="Wrobel A."/>
            <person name="Rasinkangas P."/>
            <person name="Parkhill J."/>
            <person name="Rea M.C."/>
            <person name="O'Sullivan O."/>
            <person name="Ritari J."/>
            <person name="Douillard F.P."/>
            <person name="Paul Ross R."/>
            <person name="Yang R."/>
            <person name="Briner A.E."/>
            <person name="Felis G.E."/>
            <person name="de Vos W.M."/>
            <person name="Barrangou R."/>
            <person name="Klaenhammer T.R."/>
            <person name="Caufield P.W."/>
            <person name="Cui Y."/>
            <person name="Zhang H."/>
            <person name="O'Toole P.W."/>
        </authorList>
    </citation>
    <scope>NUCLEOTIDE SEQUENCE [LARGE SCALE GENOMIC DNA]</scope>
    <source>
        <strain evidence="2 3">DSM 19972</strain>
    </source>
</reference>
<comment type="caution">
    <text evidence="2">The sequence shown here is derived from an EMBL/GenBank/DDBJ whole genome shotgun (WGS) entry which is preliminary data.</text>
</comment>
<keyword evidence="3" id="KW-1185">Reference proteome</keyword>
<gene>
    <name evidence="2" type="ORF">FD46_GL001625</name>
</gene>
<dbReference type="PATRIC" id="fig|1423777.3.peg.1676"/>